<gene>
    <name evidence="1" type="ORF">QLX08_005607</name>
</gene>
<proteinExistence type="predicted"/>
<comment type="caution">
    <text evidence="1">The sequence shown here is derived from an EMBL/GenBank/DDBJ whole genome shotgun (WGS) entry which is preliminary data.</text>
</comment>
<name>A0AAW0ZXL6_9HYME</name>
<organism evidence="1 2">
    <name type="scientific">Tetragonisca angustula</name>
    <dbReference type="NCBI Taxonomy" id="166442"/>
    <lineage>
        <taxon>Eukaryota</taxon>
        <taxon>Metazoa</taxon>
        <taxon>Ecdysozoa</taxon>
        <taxon>Arthropoda</taxon>
        <taxon>Hexapoda</taxon>
        <taxon>Insecta</taxon>
        <taxon>Pterygota</taxon>
        <taxon>Neoptera</taxon>
        <taxon>Endopterygota</taxon>
        <taxon>Hymenoptera</taxon>
        <taxon>Apocrita</taxon>
        <taxon>Aculeata</taxon>
        <taxon>Apoidea</taxon>
        <taxon>Anthophila</taxon>
        <taxon>Apidae</taxon>
        <taxon>Tetragonisca</taxon>
    </lineage>
</organism>
<reference evidence="1 2" key="1">
    <citation type="submission" date="2024-05" db="EMBL/GenBank/DDBJ databases">
        <title>The nuclear and mitochondrial genome assemblies of Tetragonisca angustula (Apidae: Meliponini), a tiny yet remarkable pollinator in the Neotropics.</title>
        <authorList>
            <person name="Ferrari R."/>
            <person name="Ricardo P.C."/>
            <person name="Dias F.C."/>
            <person name="Araujo N.S."/>
            <person name="Soares D.O."/>
            <person name="Zhou Q.-S."/>
            <person name="Zhu C.-D."/>
            <person name="Coutinho L."/>
            <person name="Airas M.C."/>
            <person name="Batista T.M."/>
        </authorList>
    </citation>
    <scope>NUCLEOTIDE SEQUENCE [LARGE SCALE GENOMIC DNA]</scope>
    <source>
        <strain evidence="1">ASF017062</strain>
        <tissue evidence="1">Abdomen</tissue>
    </source>
</reference>
<dbReference type="AlphaFoldDB" id="A0AAW0ZXL6"/>
<sequence>MELEGEEVDVADSHCALRCSFPLDPVTSVCTTQLHSLLRTKRNARLSTAEKRADNWRIRIAMQIIPREYSKVPRLLSIKRPAKRRARNSSRRREIFDEIW</sequence>
<keyword evidence="2" id="KW-1185">Reference proteome</keyword>
<protein>
    <submittedName>
        <fullName evidence="1">Uncharacterized protein</fullName>
    </submittedName>
</protein>
<evidence type="ECO:0000313" key="1">
    <source>
        <dbReference type="EMBL" id="KAK9302346.1"/>
    </source>
</evidence>
<dbReference type="Proteomes" id="UP001432146">
    <property type="component" value="Unassembled WGS sequence"/>
</dbReference>
<dbReference type="EMBL" id="JAWNGG020000097">
    <property type="protein sequence ID" value="KAK9302346.1"/>
    <property type="molecule type" value="Genomic_DNA"/>
</dbReference>
<evidence type="ECO:0000313" key="2">
    <source>
        <dbReference type="Proteomes" id="UP001432146"/>
    </source>
</evidence>
<accession>A0AAW0ZXL6</accession>